<dbReference type="EMBL" id="CAJVQB010073810">
    <property type="protein sequence ID" value="CAG8843862.1"/>
    <property type="molecule type" value="Genomic_DNA"/>
</dbReference>
<sequence>FFNAESFLNELNYFQENFNEFEQFDRLQESFNELEQSNYF</sequence>
<protein>
    <submittedName>
        <fullName evidence="1">29347_t:CDS:1</fullName>
    </submittedName>
</protein>
<feature type="non-terminal residue" evidence="1">
    <location>
        <position position="1"/>
    </location>
</feature>
<keyword evidence="2" id="KW-1185">Reference proteome</keyword>
<evidence type="ECO:0000313" key="1">
    <source>
        <dbReference type="EMBL" id="CAG8843862.1"/>
    </source>
</evidence>
<organism evidence="1 2">
    <name type="scientific">Gigaspora margarita</name>
    <dbReference type="NCBI Taxonomy" id="4874"/>
    <lineage>
        <taxon>Eukaryota</taxon>
        <taxon>Fungi</taxon>
        <taxon>Fungi incertae sedis</taxon>
        <taxon>Mucoromycota</taxon>
        <taxon>Glomeromycotina</taxon>
        <taxon>Glomeromycetes</taxon>
        <taxon>Diversisporales</taxon>
        <taxon>Gigasporaceae</taxon>
        <taxon>Gigaspora</taxon>
    </lineage>
</organism>
<comment type="caution">
    <text evidence="1">The sequence shown here is derived from an EMBL/GenBank/DDBJ whole genome shotgun (WGS) entry which is preliminary data.</text>
</comment>
<gene>
    <name evidence="1" type="ORF">GMARGA_LOCUS36769</name>
</gene>
<accession>A0ABN7X0N1</accession>
<reference evidence="1 2" key="1">
    <citation type="submission" date="2021-06" db="EMBL/GenBank/DDBJ databases">
        <authorList>
            <person name="Kallberg Y."/>
            <person name="Tangrot J."/>
            <person name="Rosling A."/>
        </authorList>
    </citation>
    <scope>NUCLEOTIDE SEQUENCE [LARGE SCALE GENOMIC DNA]</scope>
    <source>
        <strain evidence="1 2">120-4 pot B 10/14</strain>
    </source>
</reference>
<evidence type="ECO:0000313" key="2">
    <source>
        <dbReference type="Proteomes" id="UP000789901"/>
    </source>
</evidence>
<name>A0ABN7X0N1_GIGMA</name>
<proteinExistence type="predicted"/>
<dbReference type="Proteomes" id="UP000789901">
    <property type="component" value="Unassembled WGS sequence"/>
</dbReference>